<dbReference type="PANTHER" id="PTHR43805:SF1">
    <property type="entry name" value="GP-PDE DOMAIN-CONTAINING PROTEIN"/>
    <property type="match status" value="1"/>
</dbReference>
<dbReference type="EMBL" id="JACWFH010000024">
    <property type="protein sequence ID" value="MBY0098440.1"/>
    <property type="molecule type" value="Genomic_DNA"/>
</dbReference>
<name>A0ABS7K892_9BACI</name>
<sequence>MKGKKRLKIVGWILLLLILFIYLNNSTLLMKNTETKPTLLAHRGMAQTFSMEGIEWDTCTAERIYPPEHPFIENTLPSIKAAFDEGADSVEFDVKRTKDNQFAVFHDHELSCRTNGKGAPSDYTMEELKQLDVGYGYTADNGETYPFRGKGVRMMPSIMEVLSQFPDKKFLIHIKSSDREDGELLAKYIEALPEEQQSMLTVYGDDGPVELVEEKLPELRVMSMNTMKNCMIPYLSLGWTGYIPAECENTQIHLPEKYAPFIWGWPDKFIKRMESVNTKVVIVAGDGGWSEGFDEKKDLERLPANFGGEIWTNRIYNIAPILK</sequence>
<keyword evidence="3" id="KW-1185">Reference proteome</keyword>
<feature type="domain" description="GP-PDE" evidence="1">
    <location>
        <begin position="57"/>
        <end position="322"/>
    </location>
</feature>
<dbReference type="RefSeq" id="WP_221874663.1">
    <property type="nucleotide sequence ID" value="NZ_JACWFH010000024.1"/>
</dbReference>
<comment type="caution">
    <text evidence="2">The sequence shown here is derived from an EMBL/GenBank/DDBJ whole genome shotgun (WGS) entry which is preliminary data.</text>
</comment>
<dbReference type="InterPro" id="IPR017946">
    <property type="entry name" value="PLC-like_Pdiesterase_TIM-brl"/>
</dbReference>
<organism evidence="2 3">
    <name type="scientific">Mesobacillus maritimus</name>
    <dbReference type="NCBI Taxonomy" id="1643336"/>
    <lineage>
        <taxon>Bacteria</taxon>
        <taxon>Bacillati</taxon>
        <taxon>Bacillota</taxon>
        <taxon>Bacilli</taxon>
        <taxon>Bacillales</taxon>
        <taxon>Bacillaceae</taxon>
        <taxon>Mesobacillus</taxon>
    </lineage>
</organism>
<dbReference type="PROSITE" id="PS51704">
    <property type="entry name" value="GP_PDE"/>
    <property type="match status" value="1"/>
</dbReference>
<evidence type="ECO:0000313" key="2">
    <source>
        <dbReference type="EMBL" id="MBY0098440.1"/>
    </source>
</evidence>
<evidence type="ECO:0000259" key="1">
    <source>
        <dbReference type="PROSITE" id="PS51704"/>
    </source>
</evidence>
<reference evidence="2 3" key="1">
    <citation type="submission" date="2020-07" db="EMBL/GenBank/DDBJ databases">
        <title>Fungal Genomes of the International Space Station.</title>
        <authorList>
            <person name="Seuylemezian A."/>
            <person name="Singh N.K."/>
            <person name="Wood J."/>
            <person name="Venkateswaran K."/>
        </authorList>
    </citation>
    <scope>NUCLEOTIDE SEQUENCE [LARGE SCALE GENOMIC DNA]</scope>
    <source>
        <strain evidence="2 3">PL-B2</strain>
    </source>
</reference>
<protein>
    <submittedName>
        <fullName evidence="2">Glycerophosphodiester phosphodiesterase</fullName>
    </submittedName>
</protein>
<accession>A0ABS7K892</accession>
<dbReference type="Pfam" id="PF03009">
    <property type="entry name" value="GDPD"/>
    <property type="match status" value="1"/>
</dbReference>
<dbReference type="SUPFAM" id="SSF51695">
    <property type="entry name" value="PLC-like phosphodiesterases"/>
    <property type="match status" value="1"/>
</dbReference>
<dbReference type="Gene3D" id="3.20.20.190">
    <property type="entry name" value="Phosphatidylinositol (PI) phosphodiesterase"/>
    <property type="match status" value="1"/>
</dbReference>
<proteinExistence type="predicted"/>
<gene>
    <name evidence="2" type="ORF">H0185_16770</name>
</gene>
<dbReference type="InterPro" id="IPR030395">
    <property type="entry name" value="GP_PDE_dom"/>
</dbReference>
<dbReference type="Proteomes" id="UP000769780">
    <property type="component" value="Unassembled WGS sequence"/>
</dbReference>
<evidence type="ECO:0000313" key="3">
    <source>
        <dbReference type="Proteomes" id="UP000769780"/>
    </source>
</evidence>
<dbReference type="PANTHER" id="PTHR43805">
    <property type="entry name" value="GLYCEROPHOSPHORYL DIESTER PHOSPHODIESTERASE"/>
    <property type="match status" value="1"/>
</dbReference>